<protein>
    <recommendedName>
        <fullName evidence="9">Major facilitator superfamily (MFS) profile domain-containing protein</fullName>
    </recommendedName>
</protein>
<feature type="transmembrane region" description="Helical" evidence="8">
    <location>
        <begin position="80"/>
        <end position="101"/>
    </location>
</feature>
<dbReference type="Pfam" id="PF07690">
    <property type="entry name" value="MFS_1"/>
    <property type="match status" value="1"/>
</dbReference>
<gene>
    <name evidence="10" type="ORF">CBRE1094_LOCUS37136</name>
</gene>
<feature type="transmembrane region" description="Helical" evidence="8">
    <location>
        <begin position="382"/>
        <end position="402"/>
    </location>
</feature>
<dbReference type="InterPro" id="IPR000849">
    <property type="entry name" value="Sugar_P_transporter"/>
</dbReference>
<dbReference type="GO" id="GO:0022857">
    <property type="term" value="F:transmembrane transporter activity"/>
    <property type="evidence" value="ECO:0007669"/>
    <property type="project" value="InterPro"/>
</dbReference>
<comment type="similarity">
    <text evidence="2">Belongs to the major facilitator superfamily. Organophosphate:Pi antiporter (OPA) (TC 2.A.1.4) family.</text>
</comment>
<keyword evidence="5 8" id="KW-0812">Transmembrane</keyword>
<feature type="transmembrane region" description="Helical" evidence="8">
    <location>
        <begin position="348"/>
        <end position="370"/>
    </location>
</feature>
<evidence type="ECO:0000256" key="3">
    <source>
        <dbReference type="ARBA" id="ARBA00022448"/>
    </source>
</evidence>
<dbReference type="Gene3D" id="1.20.1250.20">
    <property type="entry name" value="MFS general substrate transporter like domains"/>
    <property type="match status" value="2"/>
</dbReference>
<reference evidence="10" key="1">
    <citation type="submission" date="2021-01" db="EMBL/GenBank/DDBJ databases">
        <authorList>
            <person name="Corre E."/>
            <person name="Pelletier E."/>
            <person name="Niang G."/>
            <person name="Scheremetjew M."/>
            <person name="Finn R."/>
            <person name="Kale V."/>
            <person name="Holt S."/>
            <person name="Cochrane G."/>
            <person name="Meng A."/>
            <person name="Brown T."/>
            <person name="Cohen L."/>
        </authorList>
    </citation>
    <scope>NUCLEOTIDE SEQUENCE</scope>
    <source>
        <strain evidence="10">UTEX LB 985</strain>
    </source>
</reference>
<evidence type="ECO:0000256" key="8">
    <source>
        <dbReference type="SAM" id="Phobius"/>
    </source>
</evidence>
<evidence type="ECO:0000256" key="1">
    <source>
        <dbReference type="ARBA" id="ARBA00004141"/>
    </source>
</evidence>
<accession>A0A7S2N9V8</accession>
<evidence type="ECO:0000256" key="2">
    <source>
        <dbReference type="ARBA" id="ARBA00009598"/>
    </source>
</evidence>
<feature type="transmembrane region" description="Helical" evidence="8">
    <location>
        <begin position="252"/>
        <end position="271"/>
    </location>
</feature>
<evidence type="ECO:0000256" key="5">
    <source>
        <dbReference type="ARBA" id="ARBA00022692"/>
    </source>
</evidence>
<dbReference type="PANTHER" id="PTHR43184">
    <property type="entry name" value="MAJOR FACILITATOR SUPERFAMILY TRANSPORTER 16, ISOFORM B"/>
    <property type="match status" value="1"/>
</dbReference>
<feature type="transmembrane region" description="Helical" evidence="8">
    <location>
        <begin position="216"/>
        <end position="240"/>
    </location>
</feature>
<evidence type="ECO:0000256" key="4">
    <source>
        <dbReference type="ARBA" id="ARBA00022597"/>
    </source>
</evidence>
<evidence type="ECO:0000256" key="6">
    <source>
        <dbReference type="ARBA" id="ARBA00022989"/>
    </source>
</evidence>
<evidence type="ECO:0000256" key="7">
    <source>
        <dbReference type="ARBA" id="ARBA00023136"/>
    </source>
</evidence>
<feature type="transmembrane region" description="Helical" evidence="8">
    <location>
        <begin position="307"/>
        <end position="327"/>
    </location>
</feature>
<evidence type="ECO:0000259" key="9">
    <source>
        <dbReference type="PROSITE" id="PS50850"/>
    </source>
</evidence>
<dbReference type="AlphaFoldDB" id="A0A7S2N9V8"/>
<dbReference type="PIRSF" id="PIRSF002808">
    <property type="entry name" value="Hexose_phosphate_transp"/>
    <property type="match status" value="1"/>
</dbReference>
<organism evidence="10">
    <name type="scientific">Haptolina brevifila</name>
    <dbReference type="NCBI Taxonomy" id="156173"/>
    <lineage>
        <taxon>Eukaryota</taxon>
        <taxon>Haptista</taxon>
        <taxon>Haptophyta</taxon>
        <taxon>Prymnesiophyceae</taxon>
        <taxon>Prymnesiales</taxon>
        <taxon>Prymnesiaceae</taxon>
        <taxon>Haptolina</taxon>
    </lineage>
</organism>
<feature type="transmembrane region" description="Helical" evidence="8">
    <location>
        <begin position="280"/>
        <end position="301"/>
    </location>
</feature>
<sequence>MAHVARKCYTNVKTNLVSAGINAIILSQMDTAFMFTYAIGSFISGRLGDTFPQNVILGVGLIGSTLCLGLIWLFEVVDLVNFNYALGFFGFVFAQFLHGFFQSTGGPVNTSIMGNWFPKKGRGLTFGLWTCHQYVGDIISGLATAAIINAGFDWRYALTVPGLLSGVWGVVNFYFLPNSPAEVGLQSEDDKKAEASGTSKGGGTIGFMQALQIPNVIGYALAFGFFKFVNYAMFFWLPFFLSIHFDTQSANIISSLYSFGMMPGGVIVGWVSDLFGGRRACVIAVFMTLLAPLLWVFAVFSGTMNPILLLVLLCLMGILVGGPNNIITSAVAADLAEHPSIGGNTRSLGTVTGIINGSGSITASFGLMLIGPLQELGGWTAVWYFLILCVVAGTGLMSPNIVKELKQ</sequence>
<feature type="domain" description="Major facilitator superfamily (MFS) profile" evidence="9">
    <location>
        <begin position="1"/>
        <end position="407"/>
    </location>
</feature>
<evidence type="ECO:0000313" key="10">
    <source>
        <dbReference type="EMBL" id="CAD9528638.1"/>
    </source>
</evidence>
<name>A0A7S2N9V8_9EUKA</name>
<dbReference type="InterPro" id="IPR011701">
    <property type="entry name" value="MFS"/>
</dbReference>
<keyword evidence="3" id="KW-0813">Transport</keyword>
<keyword evidence="4" id="KW-0762">Sugar transport</keyword>
<keyword evidence="6 8" id="KW-1133">Transmembrane helix</keyword>
<dbReference type="SUPFAM" id="SSF103473">
    <property type="entry name" value="MFS general substrate transporter"/>
    <property type="match status" value="1"/>
</dbReference>
<proteinExistence type="inferred from homology"/>
<dbReference type="EMBL" id="HBGU01068122">
    <property type="protein sequence ID" value="CAD9528638.1"/>
    <property type="molecule type" value="Transcribed_RNA"/>
</dbReference>
<dbReference type="PANTHER" id="PTHR43184:SF12">
    <property type="entry name" value="SUGAR PHOSPHATE EXCHANGER 3"/>
    <property type="match status" value="1"/>
</dbReference>
<dbReference type="GO" id="GO:0005789">
    <property type="term" value="C:endoplasmic reticulum membrane"/>
    <property type="evidence" value="ECO:0007669"/>
    <property type="project" value="TreeGrafter"/>
</dbReference>
<dbReference type="InterPro" id="IPR020846">
    <property type="entry name" value="MFS_dom"/>
</dbReference>
<keyword evidence="7 8" id="KW-0472">Membrane</keyword>
<comment type="subcellular location">
    <subcellularLocation>
        <location evidence="1">Membrane</location>
        <topology evidence="1">Multi-pass membrane protein</topology>
    </subcellularLocation>
</comment>
<dbReference type="InterPro" id="IPR036259">
    <property type="entry name" value="MFS_trans_sf"/>
</dbReference>
<feature type="transmembrane region" description="Helical" evidence="8">
    <location>
        <begin position="20"/>
        <end position="43"/>
    </location>
</feature>
<dbReference type="PROSITE" id="PS50850">
    <property type="entry name" value="MFS"/>
    <property type="match status" value="1"/>
</dbReference>
<feature type="transmembrane region" description="Helical" evidence="8">
    <location>
        <begin position="55"/>
        <end position="74"/>
    </location>
</feature>